<dbReference type="Gene3D" id="2.40.128.130">
    <property type="entry name" value="Autotransporter beta-domain"/>
    <property type="match status" value="1"/>
</dbReference>
<dbReference type="SMART" id="SM00869">
    <property type="entry name" value="Autotransporter"/>
    <property type="match status" value="1"/>
</dbReference>
<dbReference type="SUPFAM" id="SSF103515">
    <property type="entry name" value="Autotransporter"/>
    <property type="match status" value="1"/>
</dbReference>
<dbReference type="InterPro" id="IPR036709">
    <property type="entry name" value="Autotransporte_beta_dom_sf"/>
</dbReference>
<dbReference type="AlphaFoldDB" id="A0A450UTQ5"/>
<sequence length="1189" mass="120875">MNTRKEFIRSRLGKATTLACFGVMATLTMVCEDVRAAAIAVVTPTAGQNITIGSTNSIDVTDKDGIVSNGVVVGNITVESGGVIDVDADSLMGELDGIRVFVGNGGASANAGAGNITNKGTIEVKNSSEMVGIDLYADGEGPGDNVAIDITGVTNEGTITTTIDNTVSIESGKDLLAAGIAFGTDTSNKGHATAKVNHVTNRSRIESSIAATGTNTGNENLESLGIVFHAAAEGGAWNAVTSVSSVTNESEGKITVTGGDSALGIAFVTEVDPAGSATLNVGNVVNQGAITASGGVDTVGIAFYNGTANPGNAAMTVDSVVNKGAIIAKDGPEDVVGIAFSSETNGAGNAIMKVGSVTNEKNIIVTVADSVTPSPEDLWVSGISFGAESIGAGNATATMSGNFTNRGSITSTIGSGIVSGSEKLYVTGMDVYAETEGAGNTGDVAVGVNDIVNEGAITTSGGREDTVGIAFYSTTESAGDTAMTVNGVVNKGAITASGNSVNIAGIGFRSKAAAGDASINVSGDIVNEQGASITSDKHGIDFSTTKGGAGSATITVGGTLINRGTIKSASDGHGIHVGAGTTITGGVTNTGTIEGSGSTPYAIHIEDKATVSSISISGDSARLIGGVEAANSAVTLSGQSNDNYFATGGPYKVKSFGIDATGALQIADNAHSITVTNGFDNRGTLRVSAGVDGQITGNYAQAGDGAYITGIDADTGSITVGKLAVTGSVDLNDKLVVDVTDAAKDLLETDASKRSIEGVVTYGTTSSNTDAIVVTDNSLLVDFTAKDNGTTNKRIDLTATVMDNYADALSSKDVIGNDASLSGIATALGTIFDDAKKGGRLSADMEKIVETLGKLAPAGRAKALKEVKETSTAVAVSGVAAKVGGGFSGAMQNRVAAITTPSSMMVADSGLAAGDGGVTSWWLKPYGSIGSQDNKDDIFGYDMDSRGLALGFDRDLWPKWRAGIAVSYTDTDVDSNSGTQNVDIDTYQIGVYGTRELNADSRVNVQASIGRGQYDSKRAIPTMGKVAKADYDSTNFMGALSLEKDYFKSTDSMLRATVSAEYAYVDVDGYTEDGADTLNLKISGTDQDLLILGIGGEYKHAPSEEGIFSIRGTVGYDALADKSSVRTQLAAGGAAFTTDGMAPERFLFRGGLGYELQTGNNVTIDARYDTELRKGFDDHAFSVKLEYSY</sequence>
<dbReference type="EMBL" id="CAADFF010000076">
    <property type="protein sequence ID" value="VFJ95941.1"/>
    <property type="molecule type" value="Genomic_DNA"/>
</dbReference>
<dbReference type="GO" id="GO:0019867">
    <property type="term" value="C:outer membrane"/>
    <property type="evidence" value="ECO:0007669"/>
    <property type="project" value="InterPro"/>
</dbReference>
<dbReference type="Pfam" id="PF03797">
    <property type="entry name" value="Autotransporter"/>
    <property type="match status" value="1"/>
</dbReference>
<feature type="domain" description="Autotransporter" evidence="1">
    <location>
        <begin position="914"/>
        <end position="1189"/>
    </location>
</feature>
<accession>A0A450UTQ5</accession>
<reference evidence="2" key="1">
    <citation type="submission" date="2019-02" db="EMBL/GenBank/DDBJ databases">
        <authorList>
            <person name="Gruber-Vodicka R. H."/>
            <person name="Seah K. B. B."/>
        </authorList>
    </citation>
    <scope>NUCLEOTIDE SEQUENCE</scope>
    <source>
        <strain evidence="2">BECK_M7</strain>
    </source>
</reference>
<gene>
    <name evidence="2" type="ORF">BECKLFY1418B_GA0070995_10767</name>
</gene>
<dbReference type="InterPro" id="IPR005546">
    <property type="entry name" value="Autotransporte_beta"/>
</dbReference>
<evidence type="ECO:0000313" key="2">
    <source>
        <dbReference type="EMBL" id="VFJ95941.1"/>
    </source>
</evidence>
<name>A0A450UTQ5_9GAMM</name>
<organism evidence="2">
    <name type="scientific">Candidatus Kentrum sp. LFY</name>
    <dbReference type="NCBI Taxonomy" id="2126342"/>
    <lineage>
        <taxon>Bacteria</taxon>
        <taxon>Pseudomonadati</taxon>
        <taxon>Pseudomonadota</taxon>
        <taxon>Gammaproteobacteria</taxon>
        <taxon>Candidatus Kentrum</taxon>
    </lineage>
</organism>
<protein>
    <submittedName>
        <fullName evidence="2">Uncharacterized conserved protein, contains a C-terminal beta-barrel porin domain</fullName>
    </submittedName>
</protein>
<evidence type="ECO:0000259" key="1">
    <source>
        <dbReference type="PROSITE" id="PS51208"/>
    </source>
</evidence>
<dbReference type="InterPro" id="IPR006315">
    <property type="entry name" value="OM_autotransptr_brl_dom"/>
</dbReference>
<dbReference type="PROSITE" id="PS51208">
    <property type="entry name" value="AUTOTRANSPORTER"/>
    <property type="match status" value="1"/>
</dbReference>
<dbReference type="NCBIfam" id="TIGR01414">
    <property type="entry name" value="autotrans_barl"/>
    <property type="match status" value="1"/>
</dbReference>
<proteinExistence type="predicted"/>